<reference evidence="5 6" key="1">
    <citation type="submission" date="2021-05" db="EMBL/GenBank/DDBJ databases">
        <title>Petroleum and Energy Research Collection (APPE): ex situ preservation of microbial diversity associated with the oil industry and exploitation of its biotechnological potential.</title>
        <authorList>
            <person name="Paixao C.T.M."/>
            <person name="Gomes M.B."/>
            <person name="Oliveira V.M."/>
        </authorList>
    </citation>
    <scope>NUCLEOTIDE SEQUENCE [LARGE SCALE GENOMIC DNA]</scope>
    <source>
        <strain evidence="5 6">LIT2</strain>
    </source>
</reference>
<comment type="caution">
    <text evidence="5">The sequence shown here is derived from an EMBL/GenBank/DDBJ whole genome shotgun (WGS) entry which is preliminary data.</text>
</comment>
<dbReference type="Pfam" id="PF00563">
    <property type="entry name" value="EAL"/>
    <property type="match status" value="1"/>
</dbReference>
<sequence length="589" mass="65392">MPDRDALLASHILVVDDNPANLVLLEDLLEDAGFTRVVTLDDARRVIDYCRDTPPDLLLLDVRMPHVDGLTLLGQLQPLWNGEGPPVIVLTAQTDRATRSRALALGARDFLNKPFDHQEALQRIHNALQAGHLYRERRDQNARLEQLVAQRTAELERLAFQEPITGRPNRGALVKWLERHLAADHGVCLLFIALDGLDDIARLHGYPASDALLKHACRLLASEAHSLDVMGCWGGAELLLICHASLAETTLQTRARRILTLLTRDHQIDDALMSLTARIGISRAGIDADTPEQLIRQATLALPSPGEPPVGLYSADLERRHQQRARIHQLLRDATSRGELQLVYQPKVSLRSGRLIGAEALLRWNSAELGPVSPGDFIPLAETSGEILAIGDWVVDEALRQAREWRGRGEVDDDFSIAINVAARQLMTAGFAERVLTRLRYAGLPAHALEVEVTESGLMEDISLARQTLRTLADQGIKIAIDDFGTGYSSLAYLKTLPVNTLKIDRAFIDDMLHSSHDRNLANTVIQLAHSFGCDVVAEGIENPEQARLLASLDCEHAQGYWFSAPLPAERFLAWKARYHAEHYHEPSR</sequence>
<evidence type="ECO:0000259" key="2">
    <source>
        <dbReference type="PROSITE" id="PS50110"/>
    </source>
</evidence>
<gene>
    <name evidence="5" type="ORF">KGQ91_15960</name>
</gene>
<protein>
    <submittedName>
        <fullName evidence="5">EAL domain-containing protein</fullName>
    </submittedName>
</protein>
<dbReference type="CDD" id="cd01948">
    <property type="entry name" value="EAL"/>
    <property type="match status" value="1"/>
</dbReference>
<dbReference type="PROSITE" id="PS50887">
    <property type="entry name" value="GGDEF"/>
    <property type="match status" value="1"/>
</dbReference>
<keyword evidence="6" id="KW-1185">Reference proteome</keyword>
<dbReference type="SMART" id="SM00267">
    <property type="entry name" value="GGDEF"/>
    <property type="match status" value="1"/>
</dbReference>
<dbReference type="InterPro" id="IPR000160">
    <property type="entry name" value="GGDEF_dom"/>
</dbReference>
<dbReference type="Pfam" id="PF00072">
    <property type="entry name" value="Response_reg"/>
    <property type="match status" value="1"/>
</dbReference>
<accession>A0ABS7X2N7</accession>
<feature type="domain" description="Response regulatory" evidence="2">
    <location>
        <begin position="11"/>
        <end position="128"/>
    </location>
</feature>
<feature type="domain" description="GGDEF" evidence="4">
    <location>
        <begin position="185"/>
        <end position="315"/>
    </location>
</feature>
<dbReference type="PROSITE" id="PS50110">
    <property type="entry name" value="RESPONSE_REGULATORY"/>
    <property type="match status" value="1"/>
</dbReference>
<dbReference type="SMART" id="SM00448">
    <property type="entry name" value="REC"/>
    <property type="match status" value="1"/>
</dbReference>
<dbReference type="PANTHER" id="PTHR33121:SF70">
    <property type="entry name" value="SIGNALING PROTEIN YKOW"/>
    <property type="match status" value="1"/>
</dbReference>
<dbReference type="SUPFAM" id="SSF141868">
    <property type="entry name" value="EAL domain-like"/>
    <property type="match status" value="1"/>
</dbReference>
<proteinExistence type="predicted"/>
<evidence type="ECO:0000259" key="3">
    <source>
        <dbReference type="PROSITE" id="PS50883"/>
    </source>
</evidence>
<dbReference type="SUPFAM" id="SSF52172">
    <property type="entry name" value="CheY-like"/>
    <property type="match status" value="1"/>
</dbReference>
<keyword evidence="1" id="KW-0597">Phosphoprotein</keyword>
<dbReference type="RefSeq" id="WP_224414344.1">
    <property type="nucleotide sequence ID" value="NZ_JAGXFC010000001.1"/>
</dbReference>
<organism evidence="5 6">
    <name type="scientific">Modicisalibacter tunisiensis</name>
    <dbReference type="NCBI Taxonomy" id="390637"/>
    <lineage>
        <taxon>Bacteria</taxon>
        <taxon>Pseudomonadati</taxon>
        <taxon>Pseudomonadota</taxon>
        <taxon>Gammaproteobacteria</taxon>
        <taxon>Oceanospirillales</taxon>
        <taxon>Halomonadaceae</taxon>
        <taxon>Modicisalibacter</taxon>
    </lineage>
</organism>
<dbReference type="InterPro" id="IPR050706">
    <property type="entry name" value="Cyclic-di-GMP_PDE-like"/>
</dbReference>
<evidence type="ECO:0000256" key="1">
    <source>
        <dbReference type="PROSITE-ProRule" id="PRU00169"/>
    </source>
</evidence>
<dbReference type="Gene3D" id="3.40.50.2300">
    <property type="match status" value="1"/>
</dbReference>
<dbReference type="InterPro" id="IPR001633">
    <property type="entry name" value="EAL_dom"/>
</dbReference>
<dbReference type="SMART" id="SM00052">
    <property type="entry name" value="EAL"/>
    <property type="match status" value="1"/>
</dbReference>
<dbReference type="Gene3D" id="3.30.70.270">
    <property type="match status" value="1"/>
</dbReference>
<evidence type="ECO:0000313" key="5">
    <source>
        <dbReference type="EMBL" id="MBZ9569163.1"/>
    </source>
</evidence>
<dbReference type="InterPro" id="IPR035919">
    <property type="entry name" value="EAL_sf"/>
</dbReference>
<dbReference type="InterPro" id="IPR043128">
    <property type="entry name" value="Rev_trsase/Diguanyl_cyclase"/>
</dbReference>
<dbReference type="SUPFAM" id="SSF55073">
    <property type="entry name" value="Nucleotide cyclase"/>
    <property type="match status" value="1"/>
</dbReference>
<dbReference type="PROSITE" id="PS50883">
    <property type="entry name" value="EAL"/>
    <property type="match status" value="1"/>
</dbReference>
<dbReference type="Pfam" id="PF00990">
    <property type="entry name" value="GGDEF"/>
    <property type="match status" value="1"/>
</dbReference>
<dbReference type="InterPro" id="IPR011006">
    <property type="entry name" value="CheY-like_superfamily"/>
</dbReference>
<dbReference type="NCBIfam" id="TIGR00254">
    <property type="entry name" value="GGDEF"/>
    <property type="match status" value="1"/>
</dbReference>
<evidence type="ECO:0000313" key="6">
    <source>
        <dbReference type="Proteomes" id="UP001319883"/>
    </source>
</evidence>
<dbReference type="CDD" id="cd01949">
    <property type="entry name" value="GGDEF"/>
    <property type="match status" value="1"/>
</dbReference>
<name>A0ABS7X2N7_9GAMM</name>
<evidence type="ECO:0000259" key="4">
    <source>
        <dbReference type="PROSITE" id="PS50887"/>
    </source>
</evidence>
<feature type="modified residue" description="4-aspartylphosphate" evidence="1">
    <location>
        <position position="61"/>
    </location>
</feature>
<dbReference type="Proteomes" id="UP001319883">
    <property type="component" value="Unassembled WGS sequence"/>
</dbReference>
<feature type="domain" description="EAL" evidence="3">
    <location>
        <begin position="324"/>
        <end position="580"/>
    </location>
</feature>
<dbReference type="InterPro" id="IPR029787">
    <property type="entry name" value="Nucleotide_cyclase"/>
</dbReference>
<dbReference type="Gene3D" id="3.20.20.450">
    <property type="entry name" value="EAL domain"/>
    <property type="match status" value="1"/>
</dbReference>
<dbReference type="EMBL" id="JAGXFD010000002">
    <property type="protein sequence ID" value="MBZ9569163.1"/>
    <property type="molecule type" value="Genomic_DNA"/>
</dbReference>
<dbReference type="InterPro" id="IPR001789">
    <property type="entry name" value="Sig_transdc_resp-reg_receiver"/>
</dbReference>
<dbReference type="PANTHER" id="PTHR33121">
    <property type="entry name" value="CYCLIC DI-GMP PHOSPHODIESTERASE PDEF"/>
    <property type="match status" value="1"/>
</dbReference>